<name>A0A914UNA9_9BILA</name>
<sequence length="215" mass="23782">MFGGGPSLDDTLFQLRFATKQMERQAKKAEKEMNVQKSKVKKYLQQGNIEAAQIYAENAIRKKNEGLNYLRFAGKLDAVSARVQTAATMKGITKQMGGVVKSLEAAMNSMDLEKVQKVMDKFEQQFENLDVHTSVMEGAMSQATTMSAPEAQVTALMKQVADENGLEIASALPSVDTSIGTASRQQEDLLTRREEPFRRQNVLREVARTQAACGL</sequence>
<dbReference type="AlphaFoldDB" id="A0A914UNA9"/>
<keyword evidence="2" id="KW-0175">Coiled coil</keyword>
<organism evidence="3 4">
    <name type="scientific">Plectus sambesii</name>
    <dbReference type="NCBI Taxonomy" id="2011161"/>
    <lineage>
        <taxon>Eukaryota</taxon>
        <taxon>Metazoa</taxon>
        <taxon>Ecdysozoa</taxon>
        <taxon>Nematoda</taxon>
        <taxon>Chromadorea</taxon>
        <taxon>Plectida</taxon>
        <taxon>Plectina</taxon>
        <taxon>Plectoidea</taxon>
        <taxon>Plectidae</taxon>
        <taxon>Plectus</taxon>
    </lineage>
</organism>
<evidence type="ECO:0000256" key="1">
    <source>
        <dbReference type="ARBA" id="ARBA00006190"/>
    </source>
</evidence>
<reference evidence="4" key="1">
    <citation type="submission" date="2022-11" db="UniProtKB">
        <authorList>
            <consortium name="WormBaseParasite"/>
        </authorList>
    </citation>
    <scope>IDENTIFICATION</scope>
</reference>
<dbReference type="PANTHER" id="PTHR10476">
    <property type="entry name" value="CHARGED MULTIVESICULAR BODY PROTEIN"/>
    <property type="match status" value="1"/>
</dbReference>
<proteinExistence type="inferred from homology"/>
<comment type="similarity">
    <text evidence="1">Belongs to the SNF7 family.</text>
</comment>
<evidence type="ECO:0000313" key="4">
    <source>
        <dbReference type="WBParaSite" id="PSAMB.scaffold11329size3436.g34049.t1"/>
    </source>
</evidence>
<evidence type="ECO:0000256" key="2">
    <source>
        <dbReference type="SAM" id="Coils"/>
    </source>
</evidence>
<evidence type="ECO:0000313" key="3">
    <source>
        <dbReference type="Proteomes" id="UP000887566"/>
    </source>
</evidence>
<dbReference type="Gene3D" id="6.10.140.1230">
    <property type="match status" value="1"/>
</dbReference>
<accession>A0A914UNA9</accession>
<feature type="coiled-coil region" evidence="2">
    <location>
        <begin position="12"/>
        <end position="46"/>
    </location>
</feature>
<dbReference type="Pfam" id="PF03357">
    <property type="entry name" value="Snf7"/>
    <property type="match status" value="1"/>
</dbReference>
<dbReference type="GO" id="GO:0007034">
    <property type="term" value="P:vacuolar transport"/>
    <property type="evidence" value="ECO:0007669"/>
    <property type="project" value="InterPro"/>
</dbReference>
<dbReference type="Proteomes" id="UP000887566">
    <property type="component" value="Unplaced"/>
</dbReference>
<protein>
    <submittedName>
        <fullName evidence="4">Lon proteolytic domain-containing protein</fullName>
    </submittedName>
</protein>
<keyword evidence="3" id="KW-1185">Reference proteome</keyword>
<dbReference type="InterPro" id="IPR005024">
    <property type="entry name" value="Snf7_fam"/>
</dbReference>
<dbReference type="WBParaSite" id="PSAMB.scaffold11329size3436.g34049.t1">
    <property type="protein sequence ID" value="PSAMB.scaffold11329size3436.g34049.t1"/>
    <property type="gene ID" value="PSAMB.scaffold11329size3436.g34049"/>
</dbReference>